<dbReference type="EMBL" id="MNUO01000034">
    <property type="protein sequence ID" value="OIN97794.1"/>
    <property type="molecule type" value="Genomic_DNA"/>
</dbReference>
<evidence type="ECO:0000256" key="10">
    <source>
        <dbReference type="ARBA" id="ARBA00022842"/>
    </source>
</evidence>
<evidence type="ECO:0000256" key="9">
    <source>
        <dbReference type="ARBA" id="ARBA00022822"/>
    </source>
</evidence>
<proteinExistence type="inferred from homology"/>
<comment type="catalytic activity">
    <reaction evidence="14 15">
        <text>chorismate + L-glutamine = anthranilate + pyruvate + L-glutamate + H(+)</text>
        <dbReference type="Rhea" id="RHEA:21732"/>
        <dbReference type="ChEBI" id="CHEBI:15361"/>
        <dbReference type="ChEBI" id="CHEBI:15378"/>
        <dbReference type="ChEBI" id="CHEBI:16567"/>
        <dbReference type="ChEBI" id="CHEBI:29748"/>
        <dbReference type="ChEBI" id="CHEBI:29985"/>
        <dbReference type="ChEBI" id="CHEBI:58359"/>
        <dbReference type="EC" id="4.1.3.27"/>
    </reaction>
</comment>
<reference evidence="18 19" key="1">
    <citation type="journal article" date="2016" name="Environ. Microbiol.">
        <title>Genomic resolution of a cold subsurface aquifer community provides metabolic insights for novel microbes adapted to high CO concentrations.</title>
        <authorList>
            <person name="Probst A.J."/>
            <person name="Castelle C.J."/>
            <person name="Singh A."/>
            <person name="Brown C.T."/>
            <person name="Anantharaman K."/>
            <person name="Sharon I."/>
            <person name="Hug L.A."/>
            <person name="Burstein D."/>
            <person name="Emerson J.B."/>
            <person name="Thomas B.C."/>
            <person name="Banfield J.F."/>
        </authorList>
    </citation>
    <scope>NUCLEOTIDE SEQUENCE [LARGE SCALE GENOMIC DNA]</scope>
    <source>
        <strain evidence="18">CG1_02_38_46</strain>
    </source>
</reference>
<dbReference type="PANTHER" id="PTHR11236">
    <property type="entry name" value="AMINOBENZOATE/ANTHRANILATE SYNTHASE"/>
    <property type="match status" value="1"/>
</dbReference>
<evidence type="ECO:0000256" key="8">
    <source>
        <dbReference type="ARBA" id="ARBA00022723"/>
    </source>
</evidence>
<gene>
    <name evidence="15" type="primary">trpE</name>
    <name evidence="18" type="ORF">AUJ66_02230</name>
</gene>
<evidence type="ECO:0000256" key="3">
    <source>
        <dbReference type="ARBA" id="ARBA00009562"/>
    </source>
</evidence>
<evidence type="ECO:0000313" key="19">
    <source>
        <dbReference type="Proteomes" id="UP000182278"/>
    </source>
</evidence>
<comment type="similarity">
    <text evidence="3 15">Belongs to the anthranilate synthase component I family.</text>
</comment>
<evidence type="ECO:0000256" key="12">
    <source>
        <dbReference type="ARBA" id="ARBA00023239"/>
    </source>
</evidence>
<sequence>MYYPSLSEFRKLAKRGNLIPVYREILADLETPVSAFLKIARDTPYAYLLESVEGQEKIGRYSFLSANPSLIFKSKGESVYLIIDGQETEIKMKQDPLDNLKEVMHRYKPVKVKGLPRFFGGMVGYISYDMVRFFEKLPDKNPDDLNLPDSIFLLTDTLLIFDHIEHSIKIVSNVVIKDNPDYAYQTACLKIEFLVKRLKEPLKANSRASSTTTSSGRVYSANSSKEKFKSNLTKNEFERIVKKAKEYIKKGDIIQTVLSQRIETKIDANPFDVYRALRIVNPSPYMYYLKMGNLKVIGSSPEVFLRVEDGIATVRPIAGTRPRGIDEKEDRKLETQLLSDEKERAEHVMLVDLGRNDLGRVCEYGSVQLNESMSIEKYSHVMHIVSEITGKLHKGKDGFDCVRACFPAGTVSGAPKIRAMEVIDELEPLKRGLYAGAVGYFSFSGNVDTCITIRTILMNKASAYIQAGAGIVADSRPENEYRETLNKARALLKAVEMAQAGL</sequence>
<comment type="caution">
    <text evidence="18">The sequence shown here is derived from an EMBL/GenBank/DDBJ whole genome shotgun (WGS) entry which is preliminary data.</text>
</comment>
<dbReference type="GO" id="GO:0004049">
    <property type="term" value="F:anthranilate synthase activity"/>
    <property type="evidence" value="ECO:0007669"/>
    <property type="project" value="UniProtKB-EC"/>
</dbReference>
<keyword evidence="12 15" id="KW-0456">Lyase</keyword>
<dbReference type="InterPro" id="IPR005256">
    <property type="entry name" value="Anth_synth_I_PabB"/>
</dbReference>
<dbReference type="Proteomes" id="UP000182278">
    <property type="component" value="Unassembled WGS sequence"/>
</dbReference>
<dbReference type="NCBIfam" id="TIGR00564">
    <property type="entry name" value="trpE_most"/>
    <property type="match status" value="1"/>
</dbReference>
<dbReference type="InterPro" id="IPR010116">
    <property type="entry name" value="Anthranilate_synth_I_arc_typ"/>
</dbReference>
<dbReference type="InterPro" id="IPR006805">
    <property type="entry name" value="Anth_synth_I_N"/>
</dbReference>
<keyword evidence="8 15" id="KW-0479">Metal-binding</keyword>
<evidence type="ECO:0000256" key="5">
    <source>
        <dbReference type="ARBA" id="ARBA00012266"/>
    </source>
</evidence>
<comment type="function">
    <text evidence="13 15">Part of a heterotetrameric complex that catalyzes the two-step biosynthesis of anthranilate, an intermediate in the biosynthesis of L-tryptophan. In the first step, the glutamine-binding beta subunit (TrpG) of anthranilate synthase (AS) provides the glutamine amidotransferase activity which generates ammonia as a substrate that, along with chorismate, is used in the second step, catalyzed by the large alpha subunit of AS (TrpE) to produce anthranilate. In the absence of TrpG, TrpE can synthesize anthranilate directly from chorismate and high concentrations of ammonia.</text>
</comment>
<dbReference type="InterPro" id="IPR019999">
    <property type="entry name" value="Anth_synth_I-like"/>
</dbReference>
<dbReference type="GO" id="GO:0000162">
    <property type="term" value="P:L-tryptophan biosynthetic process"/>
    <property type="evidence" value="ECO:0007669"/>
    <property type="project" value="UniProtKB-UniPathway"/>
</dbReference>
<evidence type="ECO:0000256" key="1">
    <source>
        <dbReference type="ARBA" id="ARBA00001946"/>
    </source>
</evidence>
<comment type="subunit">
    <text evidence="4 15">Heterotetramer consisting of two non-identical subunits: a beta subunit (TrpG) and a large alpha subunit (TrpE).</text>
</comment>
<feature type="domain" description="Anthranilate synthase component I N-terminal" evidence="17">
    <location>
        <begin position="28"/>
        <end position="168"/>
    </location>
</feature>
<dbReference type="PRINTS" id="PR00095">
    <property type="entry name" value="ANTSNTHASEI"/>
</dbReference>
<evidence type="ECO:0000259" key="16">
    <source>
        <dbReference type="Pfam" id="PF00425"/>
    </source>
</evidence>
<dbReference type="STRING" id="1817893.AUJ66_02230"/>
<dbReference type="UniPathway" id="UPA00035">
    <property type="reaction ID" value="UER00040"/>
</dbReference>
<evidence type="ECO:0000256" key="14">
    <source>
        <dbReference type="ARBA" id="ARBA00047683"/>
    </source>
</evidence>
<evidence type="ECO:0000259" key="17">
    <source>
        <dbReference type="Pfam" id="PF04715"/>
    </source>
</evidence>
<comment type="pathway">
    <text evidence="2 15">Amino-acid biosynthesis; L-tryptophan biosynthesis; L-tryptophan from chorismate: step 1/5.</text>
</comment>
<evidence type="ECO:0000313" key="18">
    <source>
        <dbReference type="EMBL" id="OIN97794.1"/>
    </source>
</evidence>
<dbReference type="InterPro" id="IPR015890">
    <property type="entry name" value="Chorismate_C"/>
</dbReference>
<dbReference type="SUPFAM" id="SSF56322">
    <property type="entry name" value="ADC synthase"/>
    <property type="match status" value="1"/>
</dbReference>
<evidence type="ECO:0000256" key="11">
    <source>
        <dbReference type="ARBA" id="ARBA00023141"/>
    </source>
</evidence>
<evidence type="ECO:0000256" key="2">
    <source>
        <dbReference type="ARBA" id="ARBA00004873"/>
    </source>
</evidence>
<evidence type="ECO:0000256" key="13">
    <source>
        <dbReference type="ARBA" id="ARBA00025634"/>
    </source>
</evidence>
<dbReference type="InterPro" id="IPR005801">
    <property type="entry name" value="ADC_synthase"/>
</dbReference>
<protein>
    <recommendedName>
        <fullName evidence="6 15">Anthranilate synthase component 1</fullName>
        <ecNumber evidence="5 15">4.1.3.27</ecNumber>
    </recommendedName>
</protein>
<evidence type="ECO:0000256" key="7">
    <source>
        <dbReference type="ARBA" id="ARBA00022605"/>
    </source>
</evidence>
<evidence type="ECO:0000256" key="4">
    <source>
        <dbReference type="ARBA" id="ARBA00011575"/>
    </source>
</evidence>
<dbReference type="Pfam" id="PF00425">
    <property type="entry name" value="Chorismate_bind"/>
    <property type="match status" value="1"/>
</dbReference>
<dbReference type="PANTHER" id="PTHR11236:SF48">
    <property type="entry name" value="ISOCHORISMATE SYNTHASE MENF"/>
    <property type="match status" value="1"/>
</dbReference>
<name>A0A1J4SGI9_9BACT</name>
<keyword evidence="10 15" id="KW-0460">Magnesium</keyword>
<dbReference type="Gene3D" id="3.60.120.10">
    <property type="entry name" value="Anthranilate synthase"/>
    <property type="match status" value="1"/>
</dbReference>
<comment type="cofactor">
    <cofactor evidence="1 15">
        <name>Mg(2+)</name>
        <dbReference type="ChEBI" id="CHEBI:18420"/>
    </cofactor>
</comment>
<dbReference type="EC" id="4.1.3.27" evidence="5 15"/>
<accession>A0A1J4SGI9</accession>
<feature type="domain" description="Chorismate-utilising enzyme C-terminal" evidence="16">
    <location>
        <begin position="234"/>
        <end position="487"/>
    </location>
</feature>
<evidence type="ECO:0000256" key="6">
    <source>
        <dbReference type="ARBA" id="ARBA00020653"/>
    </source>
</evidence>
<dbReference type="AlphaFoldDB" id="A0A1J4SGI9"/>
<keyword evidence="9 15" id="KW-0822">Tryptophan biosynthesis</keyword>
<dbReference type="GO" id="GO:0046872">
    <property type="term" value="F:metal ion binding"/>
    <property type="evidence" value="ECO:0007669"/>
    <property type="project" value="UniProtKB-KW"/>
</dbReference>
<evidence type="ECO:0000256" key="15">
    <source>
        <dbReference type="RuleBase" id="RU364045"/>
    </source>
</evidence>
<organism evidence="18 19">
    <name type="scientific">Candidatus Desantisbacteria bacterium CG1_02_38_46</name>
    <dbReference type="NCBI Taxonomy" id="1817893"/>
    <lineage>
        <taxon>Bacteria</taxon>
        <taxon>Candidatus Desantisiibacteriota</taxon>
    </lineage>
</organism>
<dbReference type="NCBIfam" id="TIGR01820">
    <property type="entry name" value="TrpE-arch"/>
    <property type="match status" value="1"/>
</dbReference>
<keyword evidence="7 15" id="KW-0028">Amino-acid biosynthesis</keyword>
<dbReference type="Pfam" id="PF04715">
    <property type="entry name" value="Anth_synt_I_N"/>
    <property type="match status" value="1"/>
</dbReference>
<keyword evidence="11 15" id="KW-0057">Aromatic amino acid biosynthesis</keyword>